<keyword evidence="4" id="KW-1185">Reference proteome</keyword>
<protein>
    <recommendedName>
        <fullName evidence="2">HTH CENPB-type domain-containing protein</fullName>
    </recommendedName>
</protein>
<feature type="domain" description="HTH CENPB-type" evidence="2">
    <location>
        <begin position="1"/>
        <end position="74"/>
    </location>
</feature>
<proteinExistence type="predicted"/>
<sequence>MGPSTFLTPDEETRLVTWIISKAKLGFPIHPEEVKDSVQKVLKESSRPNKFIDDRPGTKWLKLFLLRHPEISKRNTEIISKSRASVTEPAIRQWFADLKKYLEDENIIDIMNDASRVFNADETGMRTCMKSGFELGPARKFKDLYEIAAGNEKESITVLCNYSANGTAVPQ</sequence>
<evidence type="ECO:0000313" key="3">
    <source>
        <dbReference type="EMBL" id="KAJ8981850.1"/>
    </source>
</evidence>
<reference evidence="3" key="1">
    <citation type="journal article" date="2023" name="Insect Mol. Biol.">
        <title>Genome sequencing provides insights into the evolution of gene families encoding plant cell wall-degrading enzymes in longhorned beetles.</title>
        <authorList>
            <person name="Shin N.R."/>
            <person name="Okamura Y."/>
            <person name="Kirsch R."/>
            <person name="Pauchet Y."/>
        </authorList>
    </citation>
    <scope>NUCLEOTIDE SEQUENCE</scope>
    <source>
        <strain evidence="3">MMC_N1</strain>
    </source>
</reference>
<dbReference type="EMBL" id="JAPWTJ010000157">
    <property type="protein sequence ID" value="KAJ8981850.1"/>
    <property type="molecule type" value="Genomic_DNA"/>
</dbReference>
<evidence type="ECO:0000259" key="2">
    <source>
        <dbReference type="PROSITE" id="PS51253"/>
    </source>
</evidence>
<dbReference type="Proteomes" id="UP001162164">
    <property type="component" value="Unassembled WGS sequence"/>
</dbReference>
<gene>
    <name evidence="3" type="ORF">NQ317_017528</name>
</gene>
<keyword evidence="1" id="KW-0238">DNA-binding</keyword>
<organism evidence="3 4">
    <name type="scientific">Molorchus minor</name>
    <dbReference type="NCBI Taxonomy" id="1323400"/>
    <lineage>
        <taxon>Eukaryota</taxon>
        <taxon>Metazoa</taxon>
        <taxon>Ecdysozoa</taxon>
        <taxon>Arthropoda</taxon>
        <taxon>Hexapoda</taxon>
        <taxon>Insecta</taxon>
        <taxon>Pterygota</taxon>
        <taxon>Neoptera</taxon>
        <taxon>Endopterygota</taxon>
        <taxon>Coleoptera</taxon>
        <taxon>Polyphaga</taxon>
        <taxon>Cucujiformia</taxon>
        <taxon>Chrysomeloidea</taxon>
        <taxon>Cerambycidae</taxon>
        <taxon>Lamiinae</taxon>
        <taxon>Monochamini</taxon>
        <taxon>Molorchus</taxon>
    </lineage>
</organism>
<accession>A0ABQ9JU28</accession>
<dbReference type="InterPro" id="IPR006600">
    <property type="entry name" value="HTH_CenpB_DNA-bd_dom"/>
</dbReference>
<evidence type="ECO:0000313" key="4">
    <source>
        <dbReference type="Proteomes" id="UP001162164"/>
    </source>
</evidence>
<dbReference type="PROSITE" id="PS51253">
    <property type="entry name" value="HTH_CENPB"/>
    <property type="match status" value="1"/>
</dbReference>
<evidence type="ECO:0000256" key="1">
    <source>
        <dbReference type="ARBA" id="ARBA00023125"/>
    </source>
</evidence>
<comment type="caution">
    <text evidence="3">The sequence shown here is derived from an EMBL/GenBank/DDBJ whole genome shotgun (WGS) entry which is preliminary data.</text>
</comment>
<name>A0ABQ9JU28_9CUCU</name>
<dbReference type="Pfam" id="PF03221">
    <property type="entry name" value="HTH_Tnp_Tc5"/>
    <property type="match status" value="1"/>
</dbReference>
<dbReference type="SMART" id="SM00674">
    <property type="entry name" value="CENPB"/>
    <property type="match status" value="1"/>
</dbReference>